<proteinExistence type="predicted"/>
<keyword evidence="2" id="KW-1185">Reference proteome</keyword>
<accession>A0ACC2JZI4</accession>
<sequence>MLLVLSAPLTLLLLTFAYAAGSVQSDWVFPQVPDYSTTIQLGEEYQIQWTSALQGWLQSYCPDCNTASVDLWVTSSNRNDKQYKVASSVDVTSSLSVAWTATVSLSDSRTWVFRFLPSGQDPSSTSEEISSSIFLISDPDAASTLSTTTPSPTTSSTEPVSTSSPSPASTDSTSLASTSSAPPVSVSSNSPSSTNPTMTTSAAAATETMTAPQSSSGLSTGTKAGIGVGAGVGAIALIALGWFLARYHESKSSTPGPGGSENRNLGKSPHELDGAISQTAYAGPSTQAYYQHPAEAGVGGDGDAARNMVGVIQRLESHLYLSACRHSQSRHGRRSTVDAFRTAVPSTVVHLDMTDQTQNATGTTPVSRPASRIVSRDAEALLEAKVQQAVEAVQSGQYKSIKAAASAFKSPYKRTLSRFKGHHSRGQNGRPAVIIGGDLAAGVSARTARRRKQRARLAMANNSSSLDAVAAVRPAAATRPAVIVGGERRRSLTSQATPQESASQLSTHDLLRELCKRFEMTASAHIDSLRQSLTAEITLNLSTHFARQAEQIDRLQKDISHLQASLAKAPSEE</sequence>
<gene>
    <name evidence="1" type="ORF">O1611_g913</name>
</gene>
<evidence type="ECO:0000313" key="2">
    <source>
        <dbReference type="Proteomes" id="UP001153332"/>
    </source>
</evidence>
<comment type="caution">
    <text evidence="1">The sequence shown here is derived from an EMBL/GenBank/DDBJ whole genome shotgun (WGS) entry which is preliminary data.</text>
</comment>
<dbReference type="Proteomes" id="UP001153332">
    <property type="component" value="Unassembled WGS sequence"/>
</dbReference>
<dbReference type="EMBL" id="JAPUUL010000093">
    <property type="protein sequence ID" value="KAJ8132714.1"/>
    <property type="molecule type" value="Genomic_DNA"/>
</dbReference>
<organism evidence="1 2">
    <name type="scientific">Lasiodiplodia mahajangana</name>
    <dbReference type="NCBI Taxonomy" id="1108764"/>
    <lineage>
        <taxon>Eukaryota</taxon>
        <taxon>Fungi</taxon>
        <taxon>Dikarya</taxon>
        <taxon>Ascomycota</taxon>
        <taxon>Pezizomycotina</taxon>
        <taxon>Dothideomycetes</taxon>
        <taxon>Dothideomycetes incertae sedis</taxon>
        <taxon>Botryosphaeriales</taxon>
        <taxon>Botryosphaeriaceae</taxon>
        <taxon>Lasiodiplodia</taxon>
    </lineage>
</organism>
<protein>
    <submittedName>
        <fullName evidence="1">Uncharacterized protein</fullName>
    </submittedName>
</protein>
<evidence type="ECO:0000313" key="1">
    <source>
        <dbReference type="EMBL" id="KAJ8132714.1"/>
    </source>
</evidence>
<reference evidence="1" key="1">
    <citation type="submission" date="2022-12" db="EMBL/GenBank/DDBJ databases">
        <title>Genome Sequence of Lasiodiplodia mahajangana.</title>
        <authorList>
            <person name="Buettner E."/>
        </authorList>
    </citation>
    <scope>NUCLEOTIDE SEQUENCE</scope>
    <source>
        <strain evidence="1">VT137</strain>
    </source>
</reference>
<name>A0ACC2JZI4_9PEZI</name>